<keyword evidence="2" id="KW-1185">Reference proteome</keyword>
<evidence type="ECO:0000313" key="1">
    <source>
        <dbReference type="EMBL" id="GCE30909.1"/>
    </source>
</evidence>
<name>A0A402BHU3_9CHLR</name>
<gene>
    <name evidence="1" type="ORF">KDA_63930</name>
</gene>
<evidence type="ECO:0000313" key="2">
    <source>
        <dbReference type="Proteomes" id="UP000287171"/>
    </source>
</evidence>
<dbReference type="AlphaFoldDB" id="A0A402BHU3"/>
<protein>
    <submittedName>
        <fullName evidence="1">Uncharacterized protein</fullName>
    </submittedName>
</protein>
<accession>A0A402BHU3</accession>
<dbReference type="EMBL" id="BIFT01000002">
    <property type="protein sequence ID" value="GCE30909.1"/>
    <property type="molecule type" value="Genomic_DNA"/>
</dbReference>
<reference evidence="2" key="1">
    <citation type="submission" date="2018-12" db="EMBL/GenBank/DDBJ databases">
        <title>Tengunoibacter tsumagoiensis gen. nov., sp. nov., Dictyobacter kobayashii sp. nov., D. alpinus sp. nov., and D. joshuensis sp. nov. and description of Dictyobacteraceae fam. nov. within the order Ktedonobacterales isolated from Tengu-no-mugimeshi.</title>
        <authorList>
            <person name="Wang C.M."/>
            <person name="Zheng Y."/>
            <person name="Sakai Y."/>
            <person name="Toyoda A."/>
            <person name="Minakuchi Y."/>
            <person name="Abe K."/>
            <person name="Yokota A."/>
            <person name="Yabe S."/>
        </authorList>
    </citation>
    <scope>NUCLEOTIDE SEQUENCE [LARGE SCALE GENOMIC DNA]</scope>
    <source>
        <strain evidence="2">Uno16</strain>
    </source>
</reference>
<sequence length="49" mass="5908">MGLWLDDRCVEDFFSRPIGGPGIGWGRTSFLYYTRKLQMMSYQDWYIHI</sequence>
<proteinExistence type="predicted"/>
<organism evidence="1 2">
    <name type="scientific">Dictyobacter alpinus</name>
    <dbReference type="NCBI Taxonomy" id="2014873"/>
    <lineage>
        <taxon>Bacteria</taxon>
        <taxon>Bacillati</taxon>
        <taxon>Chloroflexota</taxon>
        <taxon>Ktedonobacteria</taxon>
        <taxon>Ktedonobacterales</taxon>
        <taxon>Dictyobacteraceae</taxon>
        <taxon>Dictyobacter</taxon>
    </lineage>
</organism>
<comment type="caution">
    <text evidence="1">The sequence shown here is derived from an EMBL/GenBank/DDBJ whole genome shotgun (WGS) entry which is preliminary data.</text>
</comment>
<dbReference type="Proteomes" id="UP000287171">
    <property type="component" value="Unassembled WGS sequence"/>
</dbReference>